<sequence length="185" mass="20403">MGGLPWRWGATPEEAARDYPADSTLGVPVRRLTRAVDVAAPPERVYRRLCQLALAPYSYDWIDNRGRRSPRGLVPGADRIEVGQVLMRTYAVTAVEPGRSWTGIMLPRLARVFGPTAVTYAAEPAAAGTRLVCRLALGQRGPLDRVRGRALAWADVVMVRRQLLTLRALAEGDGRAGRKSLDEEW</sequence>
<gene>
    <name evidence="1" type="ORF">AB3X52_01315</name>
</gene>
<dbReference type="EMBL" id="JBFPJR010000002">
    <property type="protein sequence ID" value="MEX0426239.1"/>
    <property type="molecule type" value="Genomic_DNA"/>
</dbReference>
<organism evidence="1 2">
    <name type="scientific">Nocardioides eburneus</name>
    <dbReference type="NCBI Taxonomy" id="3231482"/>
    <lineage>
        <taxon>Bacteria</taxon>
        <taxon>Bacillati</taxon>
        <taxon>Actinomycetota</taxon>
        <taxon>Actinomycetes</taxon>
        <taxon>Propionibacteriales</taxon>
        <taxon>Nocardioidaceae</taxon>
        <taxon>Nocardioides</taxon>
    </lineage>
</organism>
<proteinExistence type="predicted"/>
<evidence type="ECO:0000313" key="1">
    <source>
        <dbReference type="EMBL" id="MEX0426239.1"/>
    </source>
</evidence>
<protein>
    <recommendedName>
        <fullName evidence="3">SRPBCC family protein</fullName>
    </recommendedName>
</protein>
<evidence type="ECO:0008006" key="3">
    <source>
        <dbReference type="Google" id="ProtNLM"/>
    </source>
</evidence>
<keyword evidence="2" id="KW-1185">Reference proteome</keyword>
<dbReference type="SUPFAM" id="SSF55961">
    <property type="entry name" value="Bet v1-like"/>
    <property type="match status" value="1"/>
</dbReference>
<comment type="caution">
    <text evidence="1">The sequence shown here is derived from an EMBL/GenBank/DDBJ whole genome shotgun (WGS) entry which is preliminary data.</text>
</comment>
<dbReference type="Proteomes" id="UP001556631">
    <property type="component" value="Unassembled WGS sequence"/>
</dbReference>
<dbReference type="RefSeq" id="WP_367990894.1">
    <property type="nucleotide sequence ID" value="NZ_JBFPJR010000002.1"/>
</dbReference>
<dbReference type="Gene3D" id="3.30.530.20">
    <property type="match status" value="1"/>
</dbReference>
<evidence type="ECO:0000313" key="2">
    <source>
        <dbReference type="Proteomes" id="UP001556631"/>
    </source>
</evidence>
<accession>A0ABV3SX18</accession>
<reference evidence="1 2" key="1">
    <citation type="submission" date="2024-07" db="EMBL/GenBank/DDBJ databases">
        <authorList>
            <person name="Lee S."/>
            <person name="Kang M."/>
        </authorList>
    </citation>
    <scope>NUCLEOTIDE SEQUENCE [LARGE SCALE GENOMIC DNA]</scope>
    <source>
        <strain evidence="1 2">DS6</strain>
    </source>
</reference>
<dbReference type="InterPro" id="IPR023393">
    <property type="entry name" value="START-like_dom_sf"/>
</dbReference>
<name>A0ABV3SX18_9ACTN</name>